<dbReference type="SMART" id="SM00935">
    <property type="entry name" value="OmpH"/>
    <property type="match status" value="1"/>
</dbReference>
<accession>A0A508A1C0</accession>
<gene>
    <name evidence="4" type="ORF">FKR84_01785</name>
</gene>
<dbReference type="InterPro" id="IPR024930">
    <property type="entry name" value="Skp_dom_sf"/>
</dbReference>
<proteinExistence type="inferred from homology"/>
<sequence length="179" mass="20892">MKKLILSIAAVALLVSCNETEKTAYVDNTELIKEYKEMKSTESRFNKKMEKLKTELDSVAKVFQLEVQEYQQQAESMSMQDRQKREQELMQKQQVLQQQQQRQSNRLRQESDAVIDSLIDTVKDFVVDYGKEHNYTYIFGSNETANIMYAKEGKDITDDVLKALNKEDNKTDKAEDVKE</sequence>
<dbReference type="RefSeq" id="WP_141420466.1">
    <property type="nucleotide sequence ID" value="NZ_VIAR01000001.1"/>
</dbReference>
<dbReference type="GO" id="GO:0051082">
    <property type="term" value="F:unfolded protein binding"/>
    <property type="evidence" value="ECO:0007669"/>
    <property type="project" value="InterPro"/>
</dbReference>
<keyword evidence="2" id="KW-0732">Signal</keyword>
<dbReference type="GO" id="GO:0005829">
    <property type="term" value="C:cytosol"/>
    <property type="evidence" value="ECO:0007669"/>
    <property type="project" value="TreeGrafter"/>
</dbReference>
<reference evidence="4 5" key="1">
    <citation type="submission" date="2019-06" db="EMBL/GenBank/DDBJ databases">
        <title>Flavibacter putida gen. nov., sp. nov., a novel marine bacterium of the family Flavobacteriaceae isolated from coastal seawater.</title>
        <authorList>
            <person name="Feng X."/>
        </authorList>
    </citation>
    <scope>NUCLEOTIDE SEQUENCE [LARGE SCALE GENOMIC DNA]</scope>
    <source>
        <strain evidence="4 5">PLHSN227</strain>
    </source>
</reference>
<evidence type="ECO:0000313" key="5">
    <source>
        <dbReference type="Proteomes" id="UP000317169"/>
    </source>
</evidence>
<dbReference type="Pfam" id="PF03938">
    <property type="entry name" value="OmpH"/>
    <property type="match status" value="1"/>
</dbReference>
<organism evidence="4 5">
    <name type="scientific">Haloflavibacter putidus</name>
    <dbReference type="NCBI Taxonomy" id="2576776"/>
    <lineage>
        <taxon>Bacteria</taxon>
        <taxon>Pseudomonadati</taxon>
        <taxon>Bacteroidota</taxon>
        <taxon>Flavobacteriia</taxon>
        <taxon>Flavobacteriales</taxon>
        <taxon>Flavobacteriaceae</taxon>
        <taxon>Haloflavibacter</taxon>
    </lineage>
</organism>
<dbReference type="PANTHER" id="PTHR35089">
    <property type="entry name" value="CHAPERONE PROTEIN SKP"/>
    <property type="match status" value="1"/>
</dbReference>
<keyword evidence="5" id="KW-1185">Reference proteome</keyword>
<dbReference type="InterPro" id="IPR005632">
    <property type="entry name" value="Chaperone_Skp"/>
</dbReference>
<feature type="region of interest" description="Disordered" evidence="3">
    <location>
        <begin position="74"/>
        <end position="110"/>
    </location>
</feature>
<dbReference type="GO" id="GO:0050821">
    <property type="term" value="P:protein stabilization"/>
    <property type="evidence" value="ECO:0007669"/>
    <property type="project" value="TreeGrafter"/>
</dbReference>
<evidence type="ECO:0000256" key="2">
    <source>
        <dbReference type="ARBA" id="ARBA00022729"/>
    </source>
</evidence>
<protein>
    <submittedName>
        <fullName evidence="4">OmpH family outer membrane protein</fullName>
    </submittedName>
</protein>
<evidence type="ECO:0000256" key="3">
    <source>
        <dbReference type="SAM" id="MobiDB-lite"/>
    </source>
</evidence>
<dbReference type="Proteomes" id="UP000317169">
    <property type="component" value="Unassembled WGS sequence"/>
</dbReference>
<dbReference type="EMBL" id="VIAR01000001">
    <property type="protein sequence ID" value="TQD40735.1"/>
    <property type="molecule type" value="Genomic_DNA"/>
</dbReference>
<dbReference type="AlphaFoldDB" id="A0A508A1C0"/>
<comment type="caution">
    <text evidence="4">The sequence shown here is derived from an EMBL/GenBank/DDBJ whole genome shotgun (WGS) entry which is preliminary data.</text>
</comment>
<feature type="compositionally biased region" description="Low complexity" evidence="3">
    <location>
        <begin position="90"/>
        <end position="106"/>
    </location>
</feature>
<evidence type="ECO:0000256" key="1">
    <source>
        <dbReference type="ARBA" id="ARBA00009091"/>
    </source>
</evidence>
<dbReference type="OrthoDB" id="1145062at2"/>
<dbReference type="PANTHER" id="PTHR35089:SF1">
    <property type="entry name" value="CHAPERONE PROTEIN SKP"/>
    <property type="match status" value="1"/>
</dbReference>
<name>A0A508A1C0_9FLAO</name>
<dbReference type="Gene3D" id="3.30.910.20">
    <property type="entry name" value="Skp domain"/>
    <property type="match status" value="1"/>
</dbReference>
<comment type="similarity">
    <text evidence="1">Belongs to the Skp family.</text>
</comment>
<dbReference type="PROSITE" id="PS51257">
    <property type="entry name" value="PROKAR_LIPOPROTEIN"/>
    <property type="match status" value="1"/>
</dbReference>
<evidence type="ECO:0000313" key="4">
    <source>
        <dbReference type="EMBL" id="TQD40735.1"/>
    </source>
</evidence>
<dbReference type="SUPFAM" id="SSF111384">
    <property type="entry name" value="OmpH-like"/>
    <property type="match status" value="1"/>
</dbReference>